<accession>A0ABQ4WWB2</accession>
<reference evidence="1" key="1">
    <citation type="journal article" date="2022" name="Int. J. Mol. Sci.">
        <title>Draft Genome of Tanacetum Coccineum: Genomic Comparison of Closely Related Tanacetum-Family Plants.</title>
        <authorList>
            <person name="Yamashiro T."/>
            <person name="Shiraishi A."/>
            <person name="Nakayama K."/>
            <person name="Satake H."/>
        </authorList>
    </citation>
    <scope>NUCLEOTIDE SEQUENCE</scope>
</reference>
<comment type="caution">
    <text evidence="1">The sequence shown here is derived from an EMBL/GenBank/DDBJ whole genome shotgun (WGS) entry which is preliminary data.</text>
</comment>
<name>A0ABQ4WWB2_9ASTR</name>
<evidence type="ECO:0000313" key="1">
    <source>
        <dbReference type="EMBL" id="GJS57206.1"/>
    </source>
</evidence>
<protein>
    <submittedName>
        <fullName evidence="1">Uncharacterized protein</fullName>
    </submittedName>
</protein>
<sequence length="170" mass="19308">MIRIAVKHVGDIGKSNCVLDVHKPQRNPIFPIVVALLKNTNFFRAFTASSTISAIYIHQFWDTMCFNSSTGLYSCQLDEQWFNLHKDILRDALDITPANDNYPFVDPPSSDTVIEYVNTLGYPNILRNVSAMSVNALYQPWRAILSMINMCLTSKTAGYDRPRHPVLQIL</sequence>
<gene>
    <name evidence="1" type="ORF">Tco_0651990</name>
</gene>
<dbReference type="Proteomes" id="UP001151760">
    <property type="component" value="Unassembled WGS sequence"/>
</dbReference>
<reference evidence="1" key="2">
    <citation type="submission" date="2022-01" db="EMBL/GenBank/DDBJ databases">
        <authorList>
            <person name="Yamashiro T."/>
            <person name="Shiraishi A."/>
            <person name="Satake H."/>
            <person name="Nakayama K."/>
        </authorList>
    </citation>
    <scope>NUCLEOTIDE SEQUENCE</scope>
</reference>
<proteinExistence type="predicted"/>
<dbReference type="EMBL" id="BQNB010008989">
    <property type="protein sequence ID" value="GJS57206.1"/>
    <property type="molecule type" value="Genomic_DNA"/>
</dbReference>
<evidence type="ECO:0000313" key="2">
    <source>
        <dbReference type="Proteomes" id="UP001151760"/>
    </source>
</evidence>
<organism evidence="1 2">
    <name type="scientific">Tanacetum coccineum</name>
    <dbReference type="NCBI Taxonomy" id="301880"/>
    <lineage>
        <taxon>Eukaryota</taxon>
        <taxon>Viridiplantae</taxon>
        <taxon>Streptophyta</taxon>
        <taxon>Embryophyta</taxon>
        <taxon>Tracheophyta</taxon>
        <taxon>Spermatophyta</taxon>
        <taxon>Magnoliopsida</taxon>
        <taxon>eudicotyledons</taxon>
        <taxon>Gunneridae</taxon>
        <taxon>Pentapetalae</taxon>
        <taxon>asterids</taxon>
        <taxon>campanulids</taxon>
        <taxon>Asterales</taxon>
        <taxon>Asteraceae</taxon>
        <taxon>Asteroideae</taxon>
        <taxon>Anthemideae</taxon>
        <taxon>Anthemidinae</taxon>
        <taxon>Tanacetum</taxon>
    </lineage>
</organism>
<keyword evidence="2" id="KW-1185">Reference proteome</keyword>